<accession>A0A7I6N5M1</accession>
<keyword evidence="1" id="KW-0496">Mitochondrion</keyword>
<name>A0A7I6N5M1_9METZ</name>
<dbReference type="EMBL" id="LC460468">
    <property type="protein sequence ID" value="BBI37372.1"/>
    <property type="molecule type" value="Genomic_DNA"/>
</dbReference>
<geneLocation type="mitochondrion" evidence="1"/>
<protein>
    <submittedName>
        <fullName evidence="1">Uncharacterized protein</fullName>
    </submittedName>
</protein>
<organism evidence="1">
    <name type="scientific">Placozoa sp. H2</name>
    <dbReference type="NCBI Taxonomy" id="573895"/>
    <lineage>
        <taxon>Eukaryota</taxon>
        <taxon>Metazoa</taxon>
        <taxon>Placozoa</taxon>
    </lineage>
</organism>
<evidence type="ECO:0000313" key="1">
    <source>
        <dbReference type="EMBL" id="BBI37372.1"/>
    </source>
</evidence>
<proteinExistence type="predicted"/>
<sequence length="106" mass="12306">MGSSRLRIPLRYLYRFSNFTRFIIETVEPSLSHSYRPAINWLVISLHYHGQSYRGHSIVLIESQILFLGGFLLRATPLSFLSDTIIGQASFSILSFCVNCWKLCFW</sequence>
<reference evidence="1" key="1">
    <citation type="journal article" date="2020" name="Genome Biol.">
        <title>Mitochondrial genome evolution of placozoans: gene rearrangements and repeat expansions.</title>
        <authorList>
            <person name="Miyazawa H."/>
            <person name="Osigus H.J."/>
            <person name="Rolfes S."/>
            <person name="Kamm K."/>
            <person name="Schierwater B."/>
            <person name="Nakano H."/>
        </authorList>
    </citation>
    <scope>NUCLEOTIDE SEQUENCE</scope>
    <source>
        <strain evidence="1">SMD_13</strain>
    </source>
</reference>
<dbReference type="AlphaFoldDB" id="A0A7I6N5M1"/>